<protein>
    <submittedName>
        <fullName evidence="1">Uncharacterized protein</fullName>
    </submittedName>
</protein>
<reference evidence="1 2" key="1">
    <citation type="submission" date="2022-08" db="EMBL/GenBank/DDBJ databases">
        <title>Bacterial and archaeal communities from various locations to study Microbial Dark Matter (Phase II).</title>
        <authorList>
            <person name="Stepanauskas R."/>
        </authorList>
    </citation>
    <scope>NUCLEOTIDE SEQUENCE [LARGE SCALE GENOMIC DNA]</scope>
    <source>
        <strain evidence="1 2">PD1</strain>
    </source>
</reference>
<sequence length="43" mass="4727">MAIVGVYCTGSDCLKVGKSLAQFLDKTDPEKVLRLGKSVNVWR</sequence>
<keyword evidence="2" id="KW-1185">Reference proteome</keyword>
<gene>
    <name evidence="1" type="ORF">M2350_000027</name>
</gene>
<name>A0ABT2EI59_9BACT</name>
<evidence type="ECO:0000313" key="1">
    <source>
        <dbReference type="EMBL" id="MCS3917630.1"/>
    </source>
</evidence>
<dbReference type="Proteomes" id="UP001204798">
    <property type="component" value="Unassembled WGS sequence"/>
</dbReference>
<dbReference type="EMBL" id="JANUCP010000001">
    <property type="protein sequence ID" value="MCS3917630.1"/>
    <property type="molecule type" value="Genomic_DNA"/>
</dbReference>
<organism evidence="1 2">
    <name type="scientific">Candidatus Fervidibacter sacchari</name>
    <dbReference type="NCBI Taxonomy" id="1448929"/>
    <lineage>
        <taxon>Bacteria</taxon>
        <taxon>Candidatus Fervidibacterota</taxon>
        <taxon>Candidatus Fervidibacter</taxon>
    </lineage>
</organism>
<accession>A0ABT2EI59</accession>
<evidence type="ECO:0000313" key="2">
    <source>
        <dbReference type="Proteomes" id="UP001204798"/>
    </source>
</evidence>
<proteinExistence type="predicted"/>
<dbReference type="RefSeq" id="WP_259091830.1">
    <property type="nucleotide sequence ID" value="NZ_CP130454.1"/>
</dbReference>
<comment type="caution">
    <text evidence="1">The sequence shown here is derived from an EMBL/GenBank/DDBJ whole genome shotgun (WGS) entry which is preliminary data.</text>
</comment>